<dbReference type="NCBIfam" id="TIGR02227">
    <property type="entry name" value="sigpep_I_bact"/>
    <property type="match status" value="1"/>
</dbReference>
<comment type="caution">
    <text evidence="8">The sequence shown here is derived from an EMBL/GenBank/DDBJ whole genome shotgun (WGS) entry which is preliminary data.</text>
</comment>
<evidence type="ECO:0000256" key="1">
    <source>
        <dbReference type="ARBA" id="ARBA00000677"/>
    </source>
</evidence>
<gene>
    <name evidence="8" type="primary">lepB</name>
    <name evidence="8" type="ORF">ACFSJT_11405</name>
</gene>
<keyword evidence="5 6" id="KW-0378">Hydrolase</keyword>
<evidence type="ECO:0000313" key="9">
    <source>
        <dbReference type="Proteomes" id="UP001597344"/>
    </source>
</evidence>
<feature type="transmembrane region" description="Helical" evidence="6">
    <location>
        <begin position="125"/>
        <end position="143"/>
    </location>
</feature>
<evidence type="ECO:0000256" key="4">
    <source>
        <dbReference type="ARBA" id="ARBA00019232"/>
    </source>
</evidence>
<dbReference type="Pfam" id="PF18936">
    <property type="entry name" value="DUF5684"/>
    <property type="match status" value="1"/>
</dbReference>
<dbReference type="CDD" id="cd06530">
    <property type="entry name" value="S26_SPase_I"/>
    <property type="match status" value="2"/>
</dbReference>
<accession>A0ABW5AXF4</accession>
<organism evidence="8 9">
    <name type="scientific">Aquimarina celericrescens</name>
    <dbReference type="NCBI Taxonomy" id="1964542"/>
    <lineage>
        <taxon>Bacteria</taxon>
        <taxon>Pseudomonadati</taxon>
        <taxon>Bacteroidota</taxon>
        <taxon>Flavobacteriia</taxon>
        <taxon>Flavobacteriales</taxon>
        <taxon>Flavobacteriaceae</taxon>
        <taxon>Aquimarina</taxon>
    </lineage>
</organism>
<dbReference type="InterPro" id="IPR019533">
    <property type="entry name" value="Peptidase_S26"/>
</dbReference>
<dbReference type="EMBL" id="JBHUHY010000011">
    <property type="protein sequence ID" value="MFD2187396.1"/>
    <property type="molecule type" value="Genomic_DNA"/>
</dbReference>
<dbReference type="Pfam" id="PF10502">
    <property type="entry name" value="Peptidase_S26"/>
    <property type="match status" value="2"/>
</dbReference>
<comment type="caution">
    <text evidence="6">Lacks conserved residue(s) required for the propagation of feature annotation.</text>
</comment>
<proteinExistence type="inferred from homology"/>
<comment type="similarity">
    <text evidence="2 6">Belongs to the peptidase S26 family.</text>
</comment>
<dbReference type="PANTHER" id="PTHR43390">
    <property type="entry name" value="SIGNAL PEPTIDASE I"/>
    <property type="match status" value="1"/>
</dbReference>
<dbReference type="PRINTS" id="PR00727">
    <property type="entry name" value="LEADERPTASE"/>
</dbReference>
<feature type="domain" description="Peptidase S26" evidence="7">
    <location>
        <begin position="430"/>
        <end position="468"/>
    </location>
</feature>
<dbReference type="Proteomes" id="UP001597344">
    <property type="component" value="Unassembled WGS sequence"/>
</dbReference>
<dbReference type="GO" id="GO:0009003">
    <property type="term" value="F:signal peptidase activity"/>
    <property type="evidence" value="ECO:0007669"/>
    <property type="project" value="UniProtKB-EC"/>
</dbReference>
<evidence type="ECO:0000313" key="8">
    <source>
        <dbReference type="EMBL" id="MFD2187396.1"/>
    </source>
</evidence>
<feature type="transmembrane region" description="Helical" evidence="6">
    <location>
        <begin position="6"/>
        <end position="25"/>
    </location>
</feature>
<keyword evidence="6" id="KW-0645">Protease</keyword>
<dbReference type="RefSeq" id="WP_378320393.1">
    <property type="nucleotide sequence ID" value="NZ_JBHUHY010000011.1"/>
</dbReference>
<evidence type="ECO:0000256" key="2">
    <source>
        <dbReference type="ARBA" id="ARBA00009370"/>
    </source>
</evidence>
<dbReference type="SUPFAM" id="SSF51306">
    <property type="entry name" value="LexA/Signal peptidase"/>
    <property type="match status" value="1"/>
</dbReference>
<dbReference type="EC" id="3.4.21.89" evidence="3 6"/>
<sequence>MILTEWFIFFLVLQVIHFLGTWKLYIKAGRQAWEAAVPVYNAVILMKIINRPWWWVVLLFIPVINVIMLPVIWVETIRSFGRNSTQDTVLVILTLGFYIFYLNYMVDVSHIENRDLKPKTAVGEWISSILFAVVAATIVHTYFMQPYTIPTGSLERTLLVGDFLFVSKFHYGARTPMTAVSFPMVHDTIPLVRTKSYLSKPQYPYFRLPGFQDIDRNDIVVFSWPVDTVSKFRDQSNKGYYKPIDKKSNYVKRCVGIPGDTLAVIDGYVYINGEKNELPDRAQIQFSYVGTPKGSNFNSQNLYNRYNIKPGEFGFTSQTEFRAAGMTEDAAAKFKSHPSVASLRRNITPKGEKEYGIFPNNGKVNWNRDNFGPIYIPEAGKTIKMDLNNFSLYRRIIEVYEGSELGIDNKLSVNGTQVLLNGDPIDSYTFKQDYYWMMGDNRHNSEDSRAWGYVPANHIVGKPVFVWFSWDTNAKGLFNKIRWERMFTTVGGSGQPISYFKYFLIVLFGWIIYNQYRKRKKGA</sequence>
<comment type="catalytic activity">
    <reaction evidence="1 6">
        <text>Cleavage of hydrophobic, N-terminal signal or leader sequences from secreted and periplasmic proteins.</text>
        <dbReference type="EC" id="3.4.21.89"/>
    </reaction>
</comment>
<protein>
    <recommendedName>
        <fullName evidence="4 6">Signal peptidase I</fullName>
        <ecNumber evidence="3 6">3.4.21.89</ecNumber>
    </recommendedName>
</protein>
<feature type="domain" description="Peptidase S26" evidence="7">
    <location>
        <begin position="124"/>
        <end position="282"/>
    </location>
</feature>
<dbReference type="InterPro" id="IPR000223">
    <property type="entry name" value="Pept_S26A_signal_pept_1"/>
</dbReference>
<feature type="transmembrane region" description="Helical" evidence="6">
    <location>
        <begin position="53"/>
        <end position="73"/>
    </location>
</feature>
<dbReference type="InterPro" id="IPR019758">
    <property type="entry name" value="Pept_S26A_signal_pept_1_CS"/>
</dbReference>
<comment type="subcellular location">
    <subcellularLocation>
        <location evidence="6">Membrane</location>
        <topology evidence="6">Single-pass type II membrane protein</topology>
    </subcellularLocation>
</comment>
<dbReference type="InterPro" id="IPR043739">
    <property type="entry name" value="DUF5684"/>
</dbReference>
<dbReference type="PANTHER" id="PTHR43390:SF1">
    <property type="entry name" value="CHLOROPLAST PROCESSING PEPTIDASE"/>
    <property type="match status" value="1"/>
</dbReference>
<dbReference type="InterPro" id="IPR036286">
    <property type="entry name" value="LexA/Signal_pep-like_sf"/>
</dbReference>
<feature type="transmembrane region" description="Helical" evidence="6">
    <location>
        <begin position="499"/>
        <end position="516"/>
    </location>
</feature>
<evidence type="ECO:0000256" key="6">
    <source>
        <dbReference type="RuleBase" id="RU362042"/>
    </source>
</evidence>
<keyword evidence="6" id="KW-0812">Transmembrane</keyword>
<evidence type="ECO:0000256" key="5">
    <source>
        <dbReference type="ARBA" id="ARBA00022801"/>
    </source>
</evidence>
<name>A0ABW5AXF4_9FLAO</name>
<feature type="transmembrane region" description="Helical" evidence="6">
    <location>
        <begin position="85"/>
        <end position="104"/>
    </location>
</feature>
<keyword evidence="6" id="KW-1133">Transmembrane helix</keyword>
<reference evidence="9" key="1">
    <citation type="journal article" date="2019" name="Int. J. Syst. Evol. Microbiol.">
        <title>The Global Catalogue of Microorganisms (GCM) 10K type strain sequencing project: providing services to taxonomists for standard genome sequencing and annotation.</title>
        <authorList>
            <consortium name="The Broad Institute Genomics Platform"/>
            <consortium name="The Broad Institute Genome Sequencing Center for Infectious Disease"/>
            <person name="Wu L."/>
            <person name="Ma J."/>
        </authorList>
    </citation>
    <scope>NUCLEOTIDE SEQUENCE [LARGE SCALE GENOMIC DNA]</scope>
    <source>
        <strain evidence="9">DT92</strain>
    </source>
</reference>
<keyword evidence="6" id="KW-0472">Membrane</keyword>
<dbReference type="Gene3D" id="2.10.109.10">
    <property type="entry name" value="Umud Fragment, subunit A"/>
    <property type="match status" value="2"/>
</dbReference>
<keyword evidence="9" id="KW-1185">Reference proteome</keyword>
<evidence type="ECO:0000256" key="3">
    <source>
        <dbReference type="ARBA" id="ARBA00013208"/>
    </source>
</evidence>
<dbReference type="PROSITE" id="PS00761">
    <property type="entry name" value="SPASE_I_3"/>
    <property type="match status" value="1"/>
</dbReference>
<evidence type="ECO:0000259" key="7">
    <source>
        <dbReference type="Pfam" id="PF10502"/>
    </source>
</evidence>